<evidence type="ECO:0000313" key="1">
    <source>
        <dbReference type="EMBL" id="GGN61286.1"/>
    </source>
</evidence>
<organism evidence="1 2">
    <name type="scientific">Novosphingobium indicum</name>
    <dbReference type="NCBI Taxonomy" id="462949"/>
    <lineage>
        <taxon>Bacteria</taxon>
        <taxon>Pseudomonadati</taxon>
        <taxon>Pseudomonadota</taxon>
        <taxon>Alphaproteobacteria</taxon>
        <taxon>Sphingomonadales</taxon>
        <taxon>Sphingomonadaceae</taxon>
        <taxon>Novosphingobium</taxon>
    </lineage>
</organism>
<dbReference type="EMBL" id="BMLK01000036">
    <property type="protein sequence ID" value="GGN61286.1"/>
    <property type="molecule type" value="Genomic_DNA"/>
</dbReference>
<dbReference type="InterPro" id="IPR029045">
    <property type="entry name" value="ClpP/crotonase-like_dom_sf"/>
</dbReference>
<dbReference type="Gene3D" id="3.90.226.10">
    <property type="entry name" value="2-enoyl-CoA Hydratase, Chain A, domain 1"/>
    <property type="match status" value="1"/>
</dbReference>
<evidence type="ECO:0000313" key="2">
    <source>
        <dbReference type="Proteomes" id="UP000605099"/>
    </source>
</evidence>
<reference evidence="2" key="1">
    <citation type="journal article" date="2019" name="Int. J. Syst. Evol. Microbiol.">
        <title>The Global Catalogue of Microorganisms (GCM) 10K type strain sequencing project: providing services to taxonomists for standard genome sequencing and annotation.</title>
        <authorList>
            <consortium name="The Broad Institute Genomics Platform"/>
            <consortium name="The Broad Institute Genome Sequencing Center for Infectious Disease"/>
            <person name="Wu L."/>
            <person name="Ma J."/>
        </authorList>
    </citation>
    <scope>NUCLEOTIDE SEQUENCE [LARGE SCALE GENOMIC DNA]</scope>
    <source>
        <strain evidence="2">CGMCC 1.6784</strain>
    </source>
</reference>
<sequence>METIKVAQVGSAGVITLNRPEKLNAITTTMLDEIDIALHKIETSDASALILTGAGRGFCAGSDISGEDQHGGDTRSFADSRIRRMHDLILRLAEFRQPSIAALNGLAYGGGLELAMACTFRTAAPRAKFCMPEIRHSLVPSYGGTQLLPALVGRARALQMMLTGESVDAEEALRTGLVNLVDPDPLAAAIALAGRMPNGAGLAQRMIRRSVTSGASLGLAAALDLERELAMEIAVSDDALQGAARFANRTRN</sequence>
<proteinExistence type="predicted"/>
<accession>A0ABQ2JZY2</accession>
<dbReference type="SUPFAM" id="SSF52096">
    <property type="entry name" value="ClpP/crotonase"/>
    <property type="match status" value="1"/>
</dbReference>
<comment type="caution">
    <text evidence="1">The sequence shown here is derived from an EMBL/GenBank/DDBJ whole genome shotgun (WGS) entry which is preliminary data.</text>
</comment>
<dbReference type="CDD" id="cd06558">
    <property type="entry name" value="crotonase-like"/>
    <property type="match status" value="1"/>
</dbReference>
<name>A0ABQ2JZY2_9SPHN</name>
<gene>
    <name evidence="1" type="ORF">GCM10011349_43760</name>
</gene>
<dbReference type="PANTHER" id="PTHR11941">
    <property type="entry name" value="ENOYL-COA HYDRATASE-RELATED"/>
    <property type="match status" value="1"/>
</dbReference>
<dbReference type="InterPro" id="IPR001753">
    <property type="entry name" value="Enoyl-CoA_hydra/iso"/>
</dbReference>
<protein>
    <submittedName>
        <fullName evidence="1">Enoyl-CoA hydratase</fullName>
    </submittedName>
</protein>
<dbReference type="Pfam" id="PF00378">
    <property type="entry name" value="ECH_1"/>
    <property type="match status" value="1"/>
</dbReference>
<keyword evidence="2" id="KW-1185">Reference proteome</keyword>
<dbReference type="Proteomes" id="UP000605099">
    <property type="component" value="Unassembled WGS sequence"/>
</dbReference>
<dbReference type="PANTHER" id="PTHR11941:SF54">
    <property type="entry name" value="ENOYL-COA HYDRATASE, MITOCHONDRIAL"/>
    <property type="match status" value="1"/>
</dbReference>